<keyword evidence="4" id="KW-0472">Membrane</keyword>
<dbReference type="GO" id="GO:0140664">
    <property type="term" value="F:ATP-dependent DNA damage sensor activity"/>
    <property type="evidence" value="ECO:0007669"/>
    <property type="project" value="InterPro"/>
</dbReference>
<evidence type="ECO:0000313" key="7">
    <source>
        <dbReference type="Proteomes" id="UP000248882"/>
    </source>
</evidence>
<dbReference type="SMART" id="SM00534">
    <property type="entry name" value="MUTSac"/>
    <property type="match status" value="1"/>
</dbReference>
<evidence type="ECO:0000256" key="3">
    <source>
        <dbReference type="ARBA" id="ARBA00023125"/>
    </source>
</evidence>
<dbReference type="AlphaFoldDB" id="A0A2W7R6E2"/>
<feature type="transmembrane region" description="Helical" evidence="4">
    <location>
        <begin position="229"/>
        <end position="251"/>
    </location>
</feature>
<dbReference type="GO" id="GO:0030983">
    <property type="term" value="F:mismatched DNA binding"/>
    <property type="evidence" value="ECO:0007669"/>
    <property type="project" value="InterPro"/>
</dbReference>
<dbReference type="GO" id="GO:0005524">
    <property type="term" value="F:ATP binding"/>
    <property type="evidence" value="ECO:0007669"/>
    <property type="project" value="UniProtKB-KW"/>
</dbReference>
<evidence type="ECO:0000256" key="2">
    <source>
        <dbReference type="ARBA" id="ARBA00022840"/>
    </source>
</evidence>
<feature type="transmembrane region" description="Helical" evidence="4">
    <location>
        <begin position="119"/>
        <end position="137"/>
    </location>
</feature>
<proteinExistence type="predicted"/>
<gene>
    <name evidence="6" type="ORF">LV85_02341</name>
</gene>
<dbReference type="InterPro" id="IPR027417">
    <property type="entry name" value="P-loop_NTPase"/>
</dbReference>
<keyword evidence="3" id="KW-0238">DNA-binding</keyword>
<keyword evidence="4" id="KW-1133">Transmembrane helix</keyword>
<dbReference type="EMBL" id="QKZT01000009">
    <property type="protein sequence ID" value="PZX51397.1"/>
    <property type="molecule type" value="Genomic_DNA"/>
</dbReference>
<feature type="domain" description="DNA mismatch repair proteins mutS family" evidence="5">
    <location>
        <begin position="321"/>
        <end position="505"/>
    </location>
</feature>
<sequence>MKKLVNLDFDRISKYYQQSDRTSFFQDISSKLWNDLGMDEVFSKIDHTHTKYGEQYLYSSLRLVKQGPLVDENLESTIQTIEKNPGFKSFLMSKLEILAKNDSYFLCNVFQRDTAKNPWYIILFYLLSGLSLISVISSLFIEWMIFPAILVITCNFIIHYWSKLTVSLESRTFGQLGEMLAISKVILLESKKQKIHLTKQPEIEKVGPLIFKASMLKPRIKGFSELAELAGYILEIIKAAFLIETILYFSILKEIGEKQKLIKENFEYVAHLDFALSLGQLRQMDPSITLPRESASLQVDGKGMLHPLVSESIRNSILIDQNGVLITGANMSGKSTFLRIIGLNCLLAQTINSVFATEMTVPKLRIYSSIQTFDELESDKSYFYSEAETMKEMLSVQNEEGFNLLLIDEIFKGTNSRERLVISSEVLNQLAKENSIVIATTHDLELVNGLPAFMFFYFTGQDMAGKYQYDFQLRSGVLDSTNAVFVLRDMGYPNEILGKIRDKLNNMKN</sequence>
<evidence type="ECO:0000256" key="1">
    <source>
        <dbReference type="ARBA" id="ARBA00022741"/>
    </source>
</evidence>
<dbReference type="PANTHER" id="PTHR11361:SF152">
    <property type="entry name" value="DNA MISMATCH REPAIR PROTEIN"/>
    <property type="match status" value="1"/>
</dbReference>
<dbReference type="Proteomes" id="UP000248882">
    <property type="component" value="Unassembled WGS sequence"/>
</dbReference>
<keyword evidence="1" id="KW-0547">Nucleotide-binding</keyword>
<keyword evidence="7" id="KW-1185">Reference proteome</keyword>
<dbReference type="OrthoDB" id="9801987at2"/>
<organism evidence="6 7">
    <name type="scientific">Algoriphagus chordae</name>
    <dbReference type="NCBI Taxonomy" id="237019"/>
    <lineage>
        <taxon>Bacteria</taxon>
        <taxon>Pseudomonadati</taxon>
        <taxon>Bacteroidota</taxon>
        <taxon>Cytophagia</taxon>
        <taxon>Cytophagales</taxon>
        <taxon>Cyclobacteriaceae</taxon>
        <taxon>Algoriphagus</taxon>
    </lineage>
</organism>
<evidence type="ECO:0000313" key="6">
    <source>
        <dbReference type="EMBL" id="PZX51397.1"/>
    </source>
</evidence>
<evidence type="ECO:0000256" key="4">
    <source>
        <dbReference type="SAM" id="Phobius"/>
    </source>
</evidence>
<reference evidence="6 7" key="1">
    <citation type="submission" date="2018-06" db="EMBL/GenBank/DDBJ databases">
        <title>Genomic Encyclopedia of Archaeal and Bacterial Type Strains, Phase II (KMG-II): from individual species to whole genera.</title>
        <authorList>
            <person name="Goeker M."/>
        </authorList>
    </citation>
    <scope>NUCLEOTIDE SEQUENCE [LARGE SCALE GENOMIC DNA]</scope>
    <source>
        <strain evidence="6 7">DSM 19830</strain>
    </source>
</reference>
<dbReference type="Pfam" id="PF00488">
    <property type="entry name" value="MutS_V"/>
    <property type="match status" value="1"/>
</dbReference>
<name>A0A2W7R6E2_9BACT</name>
<feature type="transmembrane region" description="Helical" evidence="4">
    <location>
        <begin position="143"/>
        <end position="161"/>
    </location>
</feature>
<accession>A0A2W7R6E2</accession>
<dbReference type="GO" id="GO:0005829">
    <property type="term" value="C:cytosol"/>
    <property type="evidence" value="ECO:0007669"/>
    <property type="project" value="TreeGrafter"/>
</dbReference>
<keyword evidence="4" id="KW-0812">Transmembrane</keyword>
<dbReference type="PANTHER" id="PTHR11361">
    <property type="entry name" value="DNA MISMATCH REPAIR PROTEIN MUTS FAMILY MEMBER"/>
    <property type="match status" value="1"/>
</dbReference>
<keyword evidence="2" id="KW-0067">ATP-binding</keyword>
<evidence type="ECO:0000259" key="5">
    <source>
        <dbReference type="SMART" id="SM00534"/>
    </source>
</evidence>
<dbReference type="InterPro" id="IPR045076">
    <property type="entry name" value="MutS"/>
</dbReference>
<comment type="caution">
    <text evidence="6">The sequence shown here is derived from an EMBL/GenBank/DDBJ whole genome shotgun (WGS) entry which is preliminary data.</text>
</comment>
<dbReference type="GO" id="GO:0006298">
    <property type="term" value="P:mismatch repair"/>
    <property type="evidence" value="ECO:0007669"/>
    <property type="project" value="InterPro"/>
</dbReference>
<dbReference type="Gene3D" id="3.40.50.300">
    <property type="entry name" value="P-loop containing nucleotide triphosphate hydrolases"/>
    <property type="match status" value="1"/>
</dbReference>
<protein>
    <submittedName>
        <fullName evidence="6">MutS-like protein</fullName>
    </submittedName>
</protein>
<dbReference type="RefSeq" id="WP_111319550.1">
    <property type="nucleotide sequence ID" value="NZ_QKZT01000009.1"/>
</dbReference>
<dbReference type="SUPFAM" id="SSF52540">
    <property type="entry name" value="P-loop containing nucleoside triphosphate hydrolases"/>
    <property type="match status" value="1"/>
</dbReference>
<dbReference type="InterPro" id="IPR000432">
    <property type="entry name" value="DNA_mismatch_repair_MutS_C"/>
</dbReference>